<sequence>MAQAAKSFGERYGPWVLVTGASAGIGREFARQLAARGLNLVLVARRAGLLEELATELAQQHRIDTRTLALDLSSEAALAPLLATLDTLDIGLLVNNAGAPSYHGHFSARHWEDIEATLHFNTRLQLRLIHHLLPALLQRSRGGVIQVSSITGHTPVPYMAEYAACKAYQLALGESLHFELRERGVDVLVLSPGATRSERVSFGMEPAQVVDEALAALGKRPSLLPGRGNRWRAFRYRHLNSRRRALWRMGLFQRGRLRPPPG</sequence>
<protein>
    <submittedName>
        <fullName evidence="3">SDR family NAD(P)-dependent oxidoreductase</fullName>
    </submittedName>
</protein>
<dbReference type="InterPro" id="IPR002347">
    <property type="entry name" value="SDR_fam"/>
</dbReference>
<dbReference type="GO" id="GO:0016491">
    <property type="term" value="F:oxidoreductase activity"/>
    <property type="evidence" value="ECO:0007669"/>
    <property type="project" value="UniProtKB-KW"/>
</dbReference>
<keyword evidence="1" id="KW-0521">NADP</keyword>
<dbReference type="Gene3D" id="3.40.50.720">
    <property type="entry name" value="NAD(P)-binding Rossmann-like Domain"/>
    <property type="match status" value="1"/>
</dbReference>
<dbReference type="AlphaFoldDB" id="A0A5C8ZWQ3"/>
<name>A0A5C8ZWQ3_9GAMM</name>
<dbReference type="RefSeq" id="WP_148063666.1">
    <property type="nucleotide sequence ID" value="NZ_VRYZ01000003.1"/>
</dbReference>
<dbReference type="Pfam" id="PF00106">
    <property type="entry name" value="adh_short"/>
    <property type="match status" value="1"/>
</dbReference>
<keyword evidence="4" id="KW-1185">Reference proteome</keyword>
<evidence type="ECO:0000313" key="3">
    <source>
        <dbReference type="EMBL" id="TXS92289.1"/>
    </source>
</evidence>
<evidence type="ECO:0000256" key="1">
    <source>
        <dbReference type="ARBA" id="ARBA00022857"/>
    </source>
</evidence>
<dbReference type="GO" id="GO:0030497">
    <property type="term" value="P:fatty acid elongation"/>
    <property type="evidence" value="ECO:0007669"/>
    <property type="project" value="TreeGrafter"/>
</dbReference>
<dbReference type="PANTHER" id="PTHR43086">
    <property type="entry name" value="VERY-LONG-CHAIN 3-OXOOACYL-COA REDUCTASE"/>
    <property type="match status" value="1"/>
</dbReference>
<accession>A0A5C8ZWQ3</accession>
<organism evidence="3 4">
    <name type="scientific">Parahaliea aestuarii</name>
    <dbReference type="NCBI Taxonomy" id="1852021"/>
    <lineage>
        <taxon>Bacteria</taxon>
        <taxon>Pseudomonadati</taxon>
        <taxon>Pseudomonadota</taxon>
        <taxon>Gammaproteobacteria</taxon>
        <taxon>Cellvibrionales</taxon>
        <taxon>Halieaceae</taxon>
        <taxon>Parahaliea</taxon>
    </lineage>
</organism>
<dbReference type="PANTHER" id="PTHR43086:SF2">
    <property type="entry name" value="HYDROXYSTEROID DEHYDROGENASE-LIKE PROTEIN 1"/>
    <property type="match status" value="1"/>
</dbReference>
<dbReference type="OrthoDB" id="9810734at2"/>
<dbReference type="SUPFAM" id="SSF51735">
    <property type="entry name" value="NAD(P)-binding Rossmann-fold domains"/>
    <property type="match status" value="1"/>
</dbReference>
<dbReference type="PIRSF" id="PIRSF000126">
    <property type="entry name" value="11-beta-HSD1"/>
    <property type="match status" value="1"/>
</dbReference>
<dbReference type="PRINTS" id="PR00081">
    <property type="entry name" value="GDHRDH"/>
</dbReference>
<evidence type="ECO:0000256" key="2">
    <source>
        <dbReference type="ARBA" id="ARBA00023002"/>
    </source>
</evidence>
<dbReference type="EMBL" id="VRYZ01000003">
    <property type="protein sequence ID" value="TXS92289.1"/>
    <property type="molecule type" value="Genomic_DNA"/>
</dbReference>
<comment type="caution">
    <text evidence="3">The sequence shown here is derived from an EMBL/GenBank/DDBJ whole genome shotgun (WGS) entry which is preliminary data.</text>
</comment>
<dbReference type="InterPro" id="IPR036291">
    <property type="entry name" value="NAD(P)-bd_dom_sf"/>
</dbReference>
<proteinExistence type="predicted"/>
<evidence type="ECO:0000313" key="4">
    <source>
        <dbReference type="Proteomes" id="UP000321933"/>
    </source>
</evidence>
<reference evidence="3 4" key="1">
    <citation type="submission" date="2019-08" db="EMBL/GenBank/DDBJ databases">
        <title>Parahaliea maris sp. nov., isolated from the surface seawater.</title>
        <authorList>
            <person name="Liu Y."/>
        </authorList>
    </citation>
    <scope>NUCLEOTIDE SEQUENCE [LARGE SCALE GENOMIC DNA]</scope>
    <source>
        <strain evidence="3 4">S2-26</strain>
    </source>
</reference>
<keyword evidence="2" id="KW-0560">Oxidoreductase</keyword>
<gene>
    <name evidence="3" type="ORF">FVW59_07640</name>
</gene>
<dbReference type="Proteomes" id="UP000321933">
    <property type="component" value="Unassembled WGS sequence"/>
</dbReference>